<dbReference type="GO" id="GO:0010255">
    <property type="term" value="P:glucose mediated signaling pathway"/>
    <property type="evidence" value="ECO:0007669"/>
    <property type="project" value="UniProtKB-ARBA"/>
</dbReference>
<protein>
    <recommendedName>
        <fullName evidence="10">Major facilitator superfamily (MFS) profile domain-containing protein</fullName>
    </recommendedName>
</protein>
<reference evidence="11 12" key="1">
    <citation type="submission" date="2023-10" db="EMBL/GenBank/DDBJ databases">
        <title>Draft genome sequence of Xylaria bambusicola isolate GMP-LS, the root and basal stem rot pathogen of sugarcane in Indonesia.</title>
        <authorList>
            <person name="Selvaraj P."/>
            <person name="Muralishankar V."/>
            <person name="Muruganantham S."/>
            <person name="Sp S."/>
            <person name="Haryani S."/>
            <person name="Lau K.J.X."/>
            <person name="Naqvi N.I."/>
        </authorList>
    </citation>
    <scope>NUCLEOTIDE SEQUENCE [LARGE SCALE GENOMIC DNA]</scope>
    <source>
        <strain evidence="11">GMP-LS</strain>
    </source>
</reference>
<evidence type="ECO:0000313" key="11">
    <source>
        <dbReference type="EMBL" id="KAK5628725.1"/>
    </source>
</evidence>
<gene>
    <name evidence="11" type="ORF">RRF57_004440</name>
</gene>
<proteinExistence type="inferred from homology"/>
<evidence type="ECO:0000256" key="6">
    <source>
        <dbReference type="ARBA" id="ARBA00023136"/>
    </source>
</evidence>
<dbReference type="GO" id="GO:0005351">
    <property type="term" value="F:carbohydrate:proton symporter activity"/>
    <property type="evidence" value="ECO:0007669"/>
    <property type="project" value="TreeGrafter"/>
</dbReference>
<accession>A0AAN7UA84</accession>
<dbReference type="GO" id="GO:0005886">
    <property type="term" value="C:plasma membrane"/>
    <property type="evidence" value="ECO:0007669"/>
    <property type="project" value="UniProtKB-ARBA"/>
</dbReference>
<dbReference type="PROSITE" id="PS00217">
    <property type="entry name" value="SUGAR_TRANSPORT_2"/>
    <property type="match status" value="1"/>
</dbReference>
<feature type="transmembrane region" description="Helical" evidence="9">
    <location>
        <begin position="153"/>
        <end position="172"/>
    </location>
</feature>
<dbReference type="FunFam" id="1.20.1250.20:FF:000115">
    <property type="entry name" value="High-affinity glucose transporter"/>
    <property type="match status" value="1"/>
</dbReference>
<dbReference type="InterPro" id="IPR005828">
    <property type="entry name" value="MFS_sugar_transport-like"/>
</dbReference>
<dbReference type="EMBL" id="JAWHQM010000009">
    <property type="protein sequence ID" value="KAK5628725.1"/>
    <property type="molecule type" value="Genomic_DNA"/>
</dbReference>
<dbReference type="InterPro" id="IPR005829">
    <property type="entry name" value="Sugar_transporter_CS"/>
</dbReference>
<evidence type="ECO:0000256" key="3">
    <source>
        <dbReference type="ARBA" id="ARBA00022448"/>
    </source>
</evidence>
<keyword evidence="3 8" id="KW-0813">Transport</keyword>
<feature type="domain" description="Major facilitator superfamily (MFS) profile" evidence="10">
    <location>
        <begin position="75"/>
        <end position="531"/>
    </location>
</feature>
<feature type="transmembrane region" description="Helical" evidence="9">
    <location>
        <begin position="436"/>
        <end position="460"/>
    </location>
</feature>
<keyword evidence="5 9" id="KW-1133">Transmembrane helix</keyword>
<dbReference type="Pfam" id="PF00083">
    <property type="entry name" value="Sugar_tr"/>
    <property type="match status" value="1"/>
</dbReference>
<dbReference type="InterPro" id="IPR003663">
    <property type="entry name" value="Sugar/inositol_transpt"/>
</dbReference>
<dbReference type="PROSITE" id="PS50850">
    <property type="entry name" value="MFS"/>
    <property type="match status" value="1"/>
</dbReference>
<feature type="transmembrane region" description="Helical" evidence="9">
    <location>
        <begin position="126"/>
        <end position="146"/>
    </location>
</feature>
<comment type="caution">
    <text evidence="11">The sequence shown here is derived from an EMBL/GenBank/DDBJ whole genome shotgun (WGS) entry which is preliminary data.</text>
</comment>
<dbReference type="AlphaFoldDB" id="A0AAN7UA84"/>
<evidence type="ECO:0000256" key="8">
    <source>
        <dbReference type="RuleBase" id="RU003346"/>
    </source>
</evidence>
<evidence type="ECO:0000259" key="10">
    <source>
        <dbReference type="PROSITE" id="PS50850"/>
    </source>
</evidence>
<dbReference type="PRINTS" id="PR00171">
    <property type="entry name" value="SUGRTRNSPORT"/>
</dbReference>
<feature type="transmembrane region" description="Helical" evidence="9">
    <location>
        <begin position="366"/>
        <end position="388"/>
    </location>
</feature>
<evidence type="ECO:0000256" key="2">
    <source>
        <dbReference type="ARBA" id="ARBA00010992"/>
    </source>
</evidence>
<evidence type="ECO:0000256" key="9">
    <source>
        <dbReference type="SAM" id="Phobius"/>
    </source>
</evidence>
<dbReference type="PANTHER" id="PTHR48022">
    <property type="entry name" value="PLASTIDIC GLUCOSE TRANSPORTER 4"/>
    <property type="match status" value="1"/>
</dbReference>
<keyword evidence="6 9" id="KW-0472">Membrane</keyword>
<dbReference type="Gene3D" id="1.20.1250.20">
    <property type="entry name" value="MFS general substrate transporter like domains"/>
    <property type="match status" value="1"/>
</dbReference>
<feature type="transmembrane region" description="Helical" evidence="9">
    <location>
        <begin position="472"/>
        <end position="495"/>
    </location>
</feature>
<dbReference type="InterPro" id="IPR020846">
    <property type="entry name" value="MFS_dom"/>
</dbReference>
<sequence>MALLHWGTCLDTPCFNLLAGTTSEDAKRPDQRVLEGNTAQLHRSFFQHDQFFTMTILAIPRRDEQAGKAWPAIAIGCFVAFGGVLFGYDTGTISGILTMPYWRELFSTGYVNSSGEPDVTPSQSSAIVSILSAGTFFGALGSPFLADTIGRRWALIASCWVFNLGVALQTAATAIPLFLAGRFFAGFGVGLISALIPLYQSETAPKWIRGAIVGGYQFAITIGLLLAAIVNNSTQNRDDSGSYRIPVAIQFAWALILIVGMLLLPETPRFLVKQGKQEQAARALGKLRRLPADHPAIANELAEIRASHEYELSLGQASYIDCFRGPMIKRQLTGMAAQALQQLTGINFIFYYGTQYFKNSGIENPFIITVITSVINVVSTLPGLWAVDKFGRRPLLLWGAIGMCIGHLVVAVIGTTTTGQDSMGNTIVYNVAAQKASIAFIAIFIFFFASTWGPLCWVVTGEIFPLKTRAKSLSLTTASNWLLNFVIAFVTPYLVDYGPNYANLQSKVFFIWFGACFICIAFVYFYIYETKGLSLEEVDEMYKECKNARESLTWTPSVASVRDAILRLMERPMRSLA</sequence>
<dbReference type="NCBIfam" id="TIGR00879">
    <property type="entry name" value="SP"/>
    <property type="match status" value="1"/>
</dbReference>
<keyword evidence="12" id="KW-1185">Reference proteome</keyword>
<dbReference type="PANTHER" id="PTHR48022:SF17">
    <property type="entry name" value="HEXOSE TRANSPORTER"/>
    <property type="match status" value="1"/>
</dbReference>
<feature type="transmembrane region" description="Helical" evidence="9">
    <location>
        <begin position="507"/>
        <end position="527"/>
    </location>
</feature>
<feature type="transmembrane region" description="Helical" evidence="9">
    <location>
        <begin position="332"/>
        <end position="354"/>
    </location>
</feature>
<evidence type="ECO:0000256" key="5">
    <source>
        <dbReference type="ARBA" id="ARBA00022989"/>
    </source>
</evidence>
<dbReference type="GO" id="GO:0005536">
    <property type="term" value="F:D-glucose binding"/>
    <property type="evidence" value="ECO:0007669"/>
    <property type="project" value="UniProtKB-ARBA"/>
</dbReference>
<dbReference type="Proteomes" id="UP001305414">
    <property type="component" value="Unassembled WGS sequence"/>
</dbReference>
<feature type="transmembrane region" description="Helical" evidence="9">
    <location>
        <begin position="178"/>
        <end position="199"/>
    </location>
</feature>
<dbReference type="InterPro" id="IPR050360">
    <property type="entry name" value="MFS_Sugar_Transporters"/>
</dbReference>
<evidence type="ECO:0000313" key="12">
    <source>
        <dbReference type="Proteomes" id="UP001305414"/>
    </source>
</evidence>
<organism evidence="11 12">
    <name type="scientific">Xylaria bambusicola</name>
    <dbReference type="NCBI Taxonomy" id="326684"/>
    <lineage>
        <taxon>Eukaryota</taxon>
        <taxon>Fungi</taxon>
        <taxon>Dikarya</taxon>
        <taxon>Ascomycota</taxon>
        <taxon>Pezizomycotina</taxon>
        <taxon>Sordariomycetes</taxon>
        <taxon>Xylariomycetidae</taxon>
        <taxon>Xylariales</taxon>
        <taxon>Xylariaceae</taxon>
        <taxon>Xylaria</taxon>
    </lineage>
</organism>
<keyword evidence="4 9" id="KW-0812">Transmembrane</keyword>
<dbReference type="PROSITE" id="PS00216">
    <property type="entry name" value="SUGAR_TRANSPORT_1"/>
    <property type="match status" value="1"/>
</dbReference>
<comment type="subcellular location">
    <subcellularLocation>
        <location evidence="1">Membrane</location>
        <topology evidence="1">Multi-pass membrane protein</topology>
    </subcellularLocation>
</comment>
<feature type="transmembrane region" description="Helical" evidence="9">
    <location>
        <begin position="395"/>
        <end position="416"/>
    </location>
</feature>
<feature type="transmembrane region" description="Helical" evidence="9">
    <location>
        <begin position="211"/>
        <end position="231"/>
    </location>
</feature>
<keyword evidence="7" id="KW-0325">Glycoprotein</keyword>
<dbReference type="SUPFAM" id="SSF103473">
    <property type="entry name" value="MFS general substrate transporter"/>
    <property type="match status" value="1"/>
</dbReference>
<evidence type="ECO:0000256" key="1">
    <source>
        <dbReference type="ARBA" id="ARBA00004141"/>
    </source>
</evidence>
<evidence type="ECO:0000256" key="7">
    <source>
        <dbReference type="ARBA" id="ARBA00023180"/>
    </source>
</evidence>
<feature type="transmembrane region" description="Helical" evidence="9">
    <location>
        <begin position="69"/>
        <end position="88"/>
    </location>
</feature>
<evidence type="ECO:0000256" key="4">
    <source>
        <dbReference type="ARBA" id="ARBA00022692"/>
    </source>
</evidence>
<comment type="similarity">
    <text evidence="2 8">Belongs to the major facilitator superfamily. Sugar transporter (TC 2.A.1.1) family.</text>
</comment>
<feature type="transmembrane region" description="Helical" evidence="9">
    <location>
        <begin position="243"/>
        <end position="264"/>
    </location>
</feature>
<name>A0AAN7UA84_9PEZI</name>
<dbReference type="CDD" id="cd17356">
    <property type="entry name" value="MFS_HXT"/>
    <property type="match status" value="1"/>
</dbReference>
<dbReference type="InterPro" id="IPR036259">
    <property type="entry name" value="MFS_trans_sf"/>
</dbReference>